<dbReference type="AlphaFoldDB" id="A0A101M262"/>
<gene>
    <name evidence="1" type="ORF">ABT39_MTgene2764</name>
</gene>
<geneLocation type="mitochondrion" evidence="1"/>
<evidence type="ECO:0000313" key="1">
    <source>
        <dbReference type="EMBL" id="KUM49539.1"/>
    </source>
</evidence>
<organism evidence="1">
    <name type="scientific">Picea glauca</name>
    <name type="common">White spruce</name>
    <name type="synonym">Pinus glauca</name>
    <dbReference type="NCBI Taxonomy" id="3330"/>
    <lineage>
        <taxon>Eukaryota</taxon>
        <taxon>Viridiplantae</taxon>
        <taxon>Streptophyta</taxon>
        <taxon>Embryophyta</taxon>
        <taxon>Tracheophyta</taxon>
        <taxon>Spermatophyta</taxon>
        <taxon>Pinopsida</taxon>
        <taxon>Pinidae</taxon>
        <taxon>Conifers I</taxon>
        <taxon>Pinales</taxon>
        <taxon>Pinaceae</taxon>
        <taxon>Picea</taxon>
    </lineage>
</organism>
<name>A0A101M262_PICGL</name>
<reference evidence="1" key="1">
    <citation type="journal article" date="2015" name="Genome Biol. Evol.">
        <title>Organellar Genomes of White Spruce (Picea glauca): Assembly and Annotation.</title>
        <authorList>
            <person name="Jackman S.D."/>
            <person name="Warren R.L."/>
            <person name="Gibb E.A."/>
            <person name="Vandervalk B.P."/>
            <person name="Mohamadi H."/>
            <person name="Chu J."/>
            <person name="Raymond A."/>
            <person name="Pleasance S."/>
            <person name="Coope R."/>
            <person name="Wildung M.R."/>
            <person name="Ritland C.E."/>
            <person name="Bousquet J."/>
            <person name="Jones S.J."/>
            <person name="Bohlmann J."/>
            <person name="Birol I."/>
        </authorList>
    </citation>
    <scope>NUCLEOTIDE SEQUENCE [LARGE SCALE GENOMIC DNA]</scope>
    <source>
        <tissue evidence="1">Flushing bud</tissue>
    </source>
</reference>
<sequence length="47" mass="5455">MNPFVVSIDKVEQVVIDTVFEGYYQAIYQLVVQTTRIPAAIIYLYDQ</sequence>
<proteinExistence type="predicted"/>
<dbReference type="EMBL" id="LKAM01000002">
    <property type="protein sequence ID" value="KUM49539.1"/>
    <property type="molecule type" value="Genomic_DNA"/>
</dbReference>
<protein>
    <submittedName>
        <fullName evidence="1">Uncharacterized protein</fullName>
    </submittedName>
</protein>
<keyword evidence="1" id="KW-0496">Mitochondrion</keyword>
<accession>A0A101M262</accession>
<comment type="caution">
    <text evidence="1">The sequence shown here is derived from an EMBL/GenBank/DDBJ whole genome shotgun (WGS) entry which is preliminary data.</text>
</comment>